<proteinExistence type="inferred from homology"/>
<dbReference type="SUPFAM" id="SSF51735">
    <property type="entry name" value="NAD(P)-binding Rossmann-fold domains"/>
    <property type="match status" value="1"/>
</dbReference>
<gene>
    <name evidence="3" type="ORF">CALVIDRAFT_530848</name>
</gene>
<dbReference type="GO" id="GO:0050664">
    <property type="term" value="F:oxidoreductase activity, acting on NAD(P)H, oxygen as acceptor"/>
    <property type="evidence" value="ECO:0007669"/>
    <property type="project" value="TreeGrafter"/>
</dbReference>
<name>A0A167HC21_CALVF</name>
<evidence type="ECO:0000256" key="2">
    <source>
        <dbReference type="ARBA" id="ARBA00023002"/>
    </source>
</evidence>
<evidence type="ECO:0000313" key="4">
    <source>
        <dbReference type="Proteomes" id="UP000076738"/>
    </source>
</evidence>
<dbReference type="OrthoDB" id="5371740at2759"/>
<dbReference type="Gene3D" id="3.40.50.720">
    <property type="entry name" value="NAD(P)-binding Rossmann-like Domain"/>
    <property type="match status" value="1"/>
</dbReference>
<evidence type="ECO:0000256" key="1">
    <source>
        <dbReference type="ARBA" id="ARBA00006484"/>
    </source>
</evidence>
<sequence length="165" mass="17948">MGSAELARRDSLTTYTASVTDWTAYTASFAHAIKVFGRIDGVFLNASVYDSPGGYWENTEQSIVLTLDVNVSAVMKGARVAIDHLLVQQTPGLIVVTGSITAQTTSVKVYARHAALGDPFTHSRSPSRIYVARNWAIEVLLVPILDSYQALNRVQNRVLSGPSQH</sequence>
<dbReference type="PANTHER" id="PTHR43008:SF4">
    <property type="entry name" value="CHAIN DEHYDROGENASE, PUTATIVE (AFU_ORTHOLOGUE AFUA_4G08710)-RELATED"/>
    <property type="match status" value="1"/>
</dbReference>
<keyword evidence="2" id="KW-0560">Oxidoreductase</keyword>
<comment type="similarity">
    <text evidence="1">Belongs to the short-chain dehydrogenases/reductases (SDR) family.</text>
</comment>
<dbReference type="Pfam" id="PF00106">
    <property type="entry name" value="adh_short"/>
    <property type="match status" value="1"/>
</dbReference>
<dbReference type="Proteomes" id="UP000076738">
    <property type="component" value="Unassembled WGS sequence"/>
</dbReference>
<dbReference type="InterPro" id="IPR002347">
    <property type="entry name" value="SDR_fam"/>
</dbReference>
<reference evidence="3 4" key="1">
    <citation type="journal article" date="2016" name="Mol. Biol. Evol.">
        <title>Comparative Genomics of Early-Diverging Mushroom-Forming Fungi Provides Insights into the Origins of Lignocellulose Decay Capabilities.</title>
        <authorList>
            <person name="Nagy L.G."/>
            <person name="Riley R."/>
            <person name="Tritt A."/>
            <person name="Adam C."/>
            <person name="Daum C."/>
            <person name="Floudas D."/>
            <person name="Sun H."/>
            <person name="Yadav J.S."/>
            <person name="Pangilinan J."/>
            <person name="Larsson K.H."/>
            <person name="Matsuura K."/>
            <person name="Barry K."/>
            <person name="Labutti K."/>
            <person name="Kuo R."/>
            <person name="Ohm R.A."/>
            <person name="Bhattacharya S.S."/>
            <person name="Shirouzu T."/>
            <person name="Yoshinaga Y."/>
            <person name="Martin F.M."/>
            <person name="Grigoriev I.V."/>
            <person name="Hibbett D.S."/>
        </authorList>
    </citation>
    <scope>NUCLEOTIDE SEQUENCE [LARGE SCALE GENOMIC DNA]</scope>
    <source>
        <strain evidence="3 4">TUFC12733</strain>
    </source>
</reference>
<dbReference type="EMBL" id="KV417323">
    <property type="protein sequence ID" value="KZO91466.1"/>
    <property type="molecule type" value="Genomic_DNA"/>
</dbReference>
<evidence type="ECO:0000313" key="3">
    <source>
        <dbReference type="EMBL" id="KZO91466.1"/>
    </source>
</evidence>
<dbReference type="InterPro" id="IPR036291">
    <property type="entry name" value="NAD(P)-bd_dom_sf"/>
</dbReference>
<dbReference type="GO" id="GO:0016616">
    <property type="term" value="F:oxidoreductase activity, acting on the CH-OH group of donors, NAD or NADP as acceptor"/>
    <property type="evidence" value="ECO:0007669"/>
    <property type="project" value="UniProtKB-ARBA"/>
</dbReference>
<organism evidence="3 4">
    <name type="scientific">Calocera viscosa (strain TUFC12733)</name>
    <dbReference type="NCBI Taxonomy" id="1330018"/>
    <lineage>
        <taxon>Eukaryota</taxon>
        <taxon>Fungi</taxon>
        <taxon>Dikarya</taxon>
        <taxon>Basidiomycota</taxon>
        <taxon>Agaricomycotina</taxon>
        <taxon>Dacrymycetes</taxon>
        <taxon>Dacrymycetales</taxon>
        <taxon>Dacrymycetaceae</taxon>
        <taxon>Calocera</taxon>
    </lineage>
</organism>
<protein>
    <submittedName>
        <fullName evidence="3">Uncharacterized protein</fullName>
    </submittedName>
</protein>
<keyword evidence="4" id="KW-1185">Reference proteome</keyword>
<dbReference type="PANTHER" id="PTHR43008">
    <property type="entry name" value="BENZIL REDUCTASE"/>
    <property type="match status" value="1"/>
</dbReference>
<dbReference type="AlphaFoldDB" id="A0A167HC21"/>
<accession>A0A167HC21</accession>